<accession>A0ACC2V4D4</accession>
<evidence type="ECO:0000313" key="2">
    <source>
        <dbReference type="Proteomes" id="UP001227268"/>
    </source>
</evidence>
<name>A0ACC2V4D4_9TREE</name>
<dbReference type="EMBL" id="JASBWT010000026">
    <property type="protein sequence ID" value="KAJ9094240.1"/>
    <property type="molecule type" value="Genomic_DNA"/>
</dbReference>
<keyword evidence="2" id="KW-1185">Reference proteome</keyword>
<gene>
    <name evidence="1" type="ORF">QFC21_006066</name>
</gene>
<proteinExistence type="predicted"/>
<protein>
    <submittedName>
        <fullName evidence="1">Uncharacterized protein</fullName>
    </submittedName>
</protein>
<organism evidence="1 2">
    <name type="scientific">Naganishia friedmannii</name>
    <dbReference type="NCBI Taxonomy" id="89922"/>
    <lineage>
        <taxon>Eukaryota</taxon>
        <taxon>Fungi</taxon>
        <taxon>Dikarya</taxon>
        <taxon>Basidiomycota</taxon>
        <taxon>Agaricomycotina</taxon>
        <taxon>Tremellomycetes</taxon>
        <taxon>Filobasidiales</taxon>
        <taxon>Filobasidiaceae</taxon>
        <taxon>Naganishia</taxon>
    </lineage>
</organism>
<comment type="caution">
    <text evidence="1">The sequence shown here is derived from an EMBL/GenBank/DDBJ whole genome shotgun (WGS) entry which is preliminary data.</text>
</comment>
<reference evidence="1" key="1">
    <citation type="submission" date="2023-04" db="EMBL/GenBank/DDBJ databases">
        <title>Draft Genome sequencing of Naganishia species isolated from polar environments using Oxford Nanopore Technology.</title>
        <authorList>
            <person name="Leo P."/>
            <person name="Venkateswaran K."/>
        </authorList>
    </citation>
    <scope>NUCLEOTIDE SEQUENCE</scope>
    <source>
        <strain evidence="1">MNA-CCFEE 5423</strain>
    </source>
</reference>
<evidence type="ECO:0000313" key="1">
    <source>
        <dbReference type="EMBL" id="KAJ9094240.1"/>
    </source>
</evidence>
<dbReference type="Proteomes" id="UP001227268">
    <property type="component" value="Unassembled WGS sequence"/>
</dbReference>
<sequence>MASISEQLADLRCDLTKNESHISELEEVQKASSGLLEWQFLAGGNQYASLANLLLSCHAVFEELKSTMNETVILDGKSSDFLRIIKSESAGRERFKYTKYLIIAERHNIILKDIFPNLRVQVIIEAMDEYLPLELPCRIRIRKTVGIAMLFELLQIPLFWPKKEPNNFWCSIAHEIDAITIRGAVWVSGSGFTLQKSVQHSTDHIPNVNTTFTLAHKRPSPELRGTLLNLLWLVLHVDSQRPMPTPRIPQTHYKIPYLEFRGATGVPIAGLIVEALELSPIYNICPDVTINLTREYGPNDGRKVTSKQLEEHMSKAAQIYTRVWSKMLKHAHPDFLDPDRAFYSVDCNDDDAPGMMYGELSAVDLSGERLELMISFEDEEDVVTVTTYRIFKPSLTS</sequence>